<evidence type="ECO:0000313" key="2">
    <source>
        <dbReference type="Proteomes" id="UP000654075"/>
    </source>
</evidence>
<evidence type="ECO:0000313" key="1">
    <source>
        <dbReference type="EMBL" id="CAE8605171.1"/>
    </source>
</evidence>
<comment type="caution">
    <text evidence="1">The sequence shown here is derived from an EMBL/GenBank/DDBJ whole genome shotgun (WGS) entry which is preliminary data.</text>
</comment>
<sequence>ESHIAASSPERGEAAFALRGGGLTRVLTRQGSAELALAAVGRHFADQALVVHACAVVQYLAPSSREVKLLVLTPEAFKLWVRVQSKAELGDLSAAAVLRLLASLVTDDEDAKATAGGAEGFLQVLHQRLRPPK</sequence>
<feature type="non-terminal residue" evidence="1">
    <location>
        <position position="133"/>
    </location>
</feature>
<reference evidence="1" key="1">
    <citation type="submission" date="2021-02" db="EMBL/GenBank/DDBJ databases">
        <authorList>
            <person name="Dougan E. K."/>
            <person name="Rhodes N."/>
            <person name="Thang M."/>
            <person name="Chan C."/>
        </authorList>
    </citation>
    <scope>NUCLEOTIDE SEQUENCE</scope>
</reference>
<dbReference type="OrthoDB" id="436342at2759"/>
<dbReference type="Proteomes" id="UP000654075">
    <property type="component" value="Unassembled WGS sequence"/>
</dbReference>
<dbReference type="AlphaFoldDB" id="A0A813ET65"/>
<keyword evidence="2" id="KW-1185">Reference proteome</keyword>
<evidence type="ECO:0008006" key="3">
    <source>
        <dbReference type="Google" id="ProtNLM"/>
    </source>
</evidence>
<accession>A0A813ET65</accession>
<dbReference type="EMBL" id="CAJNNV010017456">
    <property type="protein sequence ID" value="CAE8605171.1"/>
    <property type="molecule type" value="Genomic_DNA"/>
</dbReference>
<proteinExistence type="predicted"/>
<name>A0A813ET65_POLGL</name>
<organism evidence="1 2">
    <name type="scientific">Polarella glacialis</name>
    <name type="common">Dinoflagellate</name>
    <dbReference type="NCBI Taxonomy" id="89957"/>
    <lineage>
        <taxon>Eukaryota</taxon>
        <taxon>Sar</taxon>
        <taxon>Alveolata</taxon>
        <taxon>Dinophyceae</taxon>
        <taxon>Suessiales</taxon>
        <taxon>Suessiaceae</taxon>
        <taxon>Polarella</taxon>
    </lineage>
</organism>
<gene>
    <name evidence="1" type="ORF">PGLA1383_LOCUS23288</name>
</gene>
<feature type="non-terminal residue" evidence="1">
    <location>
        <position position="1"/>
    </location>
</feature>
<protein>
    <recommendedName>
        <fullName evidence="3">HEAT repeat-containing protein 1</fullName>
    </recommendedName>
</protein>